<keyword evidence="2" id="KW-0489">Methyltransferase</keyword>
<dbReference type="SUPFAM" id="SSF53335">
    <property type="entry name" value="S-adenosyl-L-methionine-dependent methyltransferases"/>
    <property type="match status" value="1"/>
</dbReference>
<dbReference type="InterPro" id="IPR002052">
    <property type="entry name" value="DNA_methylase_N6_adenine_CS"/>
</dbReference>
<dbReference type="PANTHER" id="PTHR47739">
    <property type="entry name" value="TRNA1(VAL) (ADENINE(37)-N6)-METHYLTRANSFERASE"/>
    <property type="match status" value="1"/>
</dbReference>
<keyword evidence="3" id="KW-1185">Reference proteome</keyword>
<dbReference type="eggNOG" id="COG4123">
    <property type="taxonomic scope" value="Bacteria"/>
</dbReference>
<proteinExistence type="predicted"/>
<dbReference type="Gene3D" id="3.40.50.150">
    <property type="entry name" value="Vaccinia Virus protein VP39"/>
    <property type="match status" value="1"/>
</dbReference>
<dbReference type="RefSeq" id="WP_013277046.1">
    <property type="nucleotide sequence ID" value="NC_014378.1"/>
</dbReference>
<protein>
    <submittedName>
        <fullName evidence="2">Methyltransferase type 11</fullName>
    </submittedName>
</protein>
<dbReference type="PANTHER" id="PTHR47739:SF1">
    <property type="entry name" value="TRNA1(VAL) (ADENINE(37)-N6)-METHYLTRANSFERASE"/>
    <property type="match status" value="1"/>
</dbReference>
<keyword evidence="2" id="KW-0808">Transferase</keyword>
<dbReference type="PROSITE" id="PS00092">
    <property type="entry name" value="N6_MTASE"/>
    <property type="match status" value="1"/>
</dbReference>
<dbReference type="AlphaFoldDB" id="D9QSR1"/>
<dbReference type="HOGENOM" id="CLU_061983_3_1_9"/>
<evidence type="ECO:0000259" key="1">
    <source>
        <dbReference type="Pfam" id="PF05175"/>
    </source>
</evidence>
<evidence type="ECO:0000313" key="2">
    <source>
        <dbReference type="EMBL" id="ADL11599.1"/>
    </source>
</evidence>
<dbReference type="STRING" id="574087.Acear_0047"/>
<dbReference type="Proteomes" id="UP000001661">
    <property type="component" value="Chromosome"/>
</dbReference>
<gene>
    <name evidence="2" type="ordered locus">Acear_0047</name>
</gene>
<dbReference type="InterPro" id="IPR050210">
    <property type="entry name" value="tRNA_Adenine-N(6)_MTase"/>
</dbReference>
<name>D9QSR1_ACEAZ</name>
<organism evidence="2 3">
    <name type="scientific">Acetohalobium arabaticum (strain ATCC 49924 / DSM 5501 / Z-7288)</name>
    <dbReference type="NCBI Taxonomy" id="574087"/>
    <lineage>
        <taxon>Bacteria</taxon>
        <taxon>Bacillati</taxon>
        <taxon>Bacillota</taxon>
        <taxon>Clostridia</taxon>
        <taxon>Halanaerobiales</taxon>
        <taxon>Halobacteroidaceae</taxon>
        <taxon>Acetohalobium</taxon>
    </lineage>
</organism>
<dbReference type="EMBL" id="CP002105">
    <property type="protein sequence ID" value="ADL11599.1"/>
    <property type="molecule type" value="Genomic_DNA"/>
</dbReference>
<dbReference type="InterPro" id="IPR007848">
    <property type="entry name" value="Small_mtfrase_dom"/>
</dbReference>
<accession>D9QSR1</accession>
<dbReference type="InterPro" id="IPR029063">
    <property type="entry name" value="SAM-dependent_MTases_sf"/>
</dbReference>
<dbReference type="GO" id="GO:0032259">
    <property type="term" value="P:methylation"/>
    <property type="evidence" value="ECO:0007669"/>
    <property type="project" value="UniProtKB-KW"/>
</dbReference>
<dbReference type="OrthoDB" id="9777257at2"/>
<feature type="domain" description="Methyltransferase small" evidence="1">
    <location>
        <begin position="37"/>
        <end position="127"/>
    </location>
</feature>
<dbReference type="GO" id="GO:0008170">
    <property type="term" value="F:N-methyltransferase activity"/>
    <property type="evidence" value="ECO:0007669"/>
    <property type="project" value="UniProtKB-ARBA"/>
</dbReference>
<dbReference type="GO" id="GO:0003676">
    <property type="term" value="F:nucleic acid binding"/>
    <property type="evidence" value="ECO:0007669"/>
    <property type="project" value="InterPro"/>
</dbReference>
<sequence>MSRIELKKDERLDDLIHSNLQIIQSSNHFAFAIDAVLLADFVEIKPKDRVIDLGTGTGVIPLLLTGKNDPDQIVGIEIQVKLAEMAQRSVLYNKLEDVIEIKKADIRQLKEVFAAESFDVVVSNPPYLPLGQGKVNPDSSIALARHELKVKLEDVVEISSYLVRYKGRVSYIYRVERLDELLEVMNYYNLQPKYMRLIQPEGDKACNLVLVTGIKGANSGLEVDKPLIIYRDNGEYTEEVLKIYYGEDYNYKGKGS</sequence>
<reference evidence="2 3" key="1">
    <citation type="journal article" date="2010" name="Stand. Genomic Sci.">
        <title>Complete genome sequence of Acetohalobium arabaticum type strain (Z-7288).</title>
        <authorList>
            <person name="Sikorski J."/>
            <person name="Lapidus A."/>
            <person name="Chertkov O."/>
            <person name="Lucas S."/>
            <person name="Copeland A."/>
            <person name="Glavina Del Rio T."/>
            <person name="Nolan M."/>
            <person name="Tice H."/>
            <person name="Cheng J.F."/>
            <person name="Han C."/>
            <person name="Brambilla E."/>
            <person name="Pitluck S."/>
            <person name="Liolios K."/>
            <person name="Ivanova N."/>
            <person name="Mavromatis K."/>
            <person name="Mikhailova N."/>
            <person name="Pati A."/>
            <person name="Bruce D."/>
            <person name="Detter C."/>
            <person name="Tapia R."/>
            <person name="Goodwin L."/>
            <person name="Chen A."/>
            <person name="Palaniappan K."/>
            <person name="Land M."/>
            <person name="Hauser L."/>
            <person name="Chang Y.J."/>
            <person name="Jeffries C.D."/>
            <person name="Rohde M."/>
            <person name="Goker M."/>
            <person name="Spring S."/>
            <person name="Woyke T."/>
            <person name="Bristow J."/>
            <person name="Eisen J.A."/>
            <person name="Markowitz V."/>
            <person name="Hugenholtz P."/>
            <person name="Kyrpides N.C."/>
            <person name="Klenk H.P."/>
        </authorList>
    </citation>
    <scope>NUCLEOTIDE SEQUENCE [LARGE SCALE GENOMIC DNA]</scope>
    <source>
        <strain evidence="3">ATCC 49924 / DSM 5501 / Z-7288</strain>
    </source>
</reference>
<dbReference type="CDD" id="cd02440">
    <property type="entry name" value="AdoMet_MTases"/>
    <property type="match status" value="1"/>
</dbReference>
<evidence type="ECO:0000313" key="3">
    <source>
        <dbReference type="Proteomes" id="UP000001661"/>
    </source>
</evidence>
<dbReference type="Pfam" id="PF05175">
    <property type="entry name" value="MTS"/>
    <property type="match status" value="1"/>
</dbReference>
<dbReference type="KEGG" id="aar:Acear_0047"/>
<dbReference type="GO" id="GO:0008757">
    <property type="term" value="F:S-adenosylmethionine-dependent methyltransferase activity"/>
    <property type="evidence" value="ECO:0007669"/>
    <property type="project" value="UniProtKB-ARBA"/>
</dbReference>